<reference evidence="4" key="1">
    <citation type="submission" date="2022-01" db="EMBL/GenBank/DDBJ databases">
        <authorList>
            <person name="Jo J.-H."/>
            <person name="Im W.-T."/>
        </authorList>
    </citation>
    <scope>NUCLEOTIDE SEQUENCE</scope>
    <source>
        <strain evidence="4">XY25</strain>
    </source>
</reference>
<evidence type="ECO:0000313" key="4">
    <source>
        <dbReference type="EMBL" id="MCG2578314.1"/>
    </source>
</evidence>
<organism evidence="4 5">
    <name type="scientific">Dechloromonas hankyongensis</name>
    <dbReference type="NCBI Taxonomy" id="2908002"/>
    <lineage>
        <taxon>Bacteria</taxon>
        <taxon>Pseudomonadati</taxon>
        <taxon>Pseudomonadota</taxon>
        <taxon>Betaproteobacteria</taxon>
        <taxon>Rhodocyclales</taxon>
        <taxon>Azonexaceae</taxon>
        <taxon>Dechloromonas</taxon>
    </lineage>
</organism>
<evidence type="ECO:0000259" key="2">
    <source>
        <dbReference type="Pfam" id="PF13681"/>
    </source>
</evidence>
<dbReference type="InterPro" id="IPR025205">
    <property type="entry name" value="PilX/PilW_C"/>
</dbReference>
<dbReference type="InterPro" id="IPR025746">
    <property type="entry name" value="PilX_N_dom"/>
</dbReference>
<evidence type="ECO:0000313" key="5">
    <source>
        <dbReference type="Proteomes" id="UP001165384"/>
    </source>
</evidence>
<name>A0ABS9K564_9RHOO</name>
<dbReference type="EMBL" id="JAKLTN010000002">
    <property type="protein sequence ID" value="MCG2578314.1"/>
    <property type="molecule type" value="Genomic_DNA"/>
</dbReference>
<feature type="domain" description="PilX/PilW C-terminal" evidence="2">
    <location>
        <begin position="92"/>
        <end position="159"/>
    </location>
</feature>
<dbReference type="Proteomes" id="UP001165384">
    <property type="component" value="Unassembled WGS sequence"/>
</dbReference>
<accession>A0ABS9K564</accession>
<feature type="domain" description="Type 4 fimbrial biogenesis protein PilX N-terminal" evidence="3">
    <location>
        <begin position="15"/>
        <end position="65"/>
    </location>
</feature>
<feature type="transmembrane region" description="Helical" evidence="1">
    <location>
        <begin position="17"/>
        <end position="37"/>
    </location>
</feature>
<protein>
    <submittedName>
        <fullName evidence="4">PilX N-terminal domain-containing pilus assembly protein</fullName>
    </submittedName>
</protein>
<gene>
    <name evidence="4" type="ORF">LZ012_15070</name>
</gene>
<proteinExistence type="predicted"/>
<dbReference type="Pfam" id="PF14341">
    <property type="entry name" value="PilX_N"/>
    <property type="match status" value="1"/>
</dbReference>
<keyword evidence="1" id="KW-1133">Transmembrane helix</keyword>
<keyword evidence="1" id="KW-0472">Membrane</keyword>
<evidence type="ECO:0000256" key="1">
    <source>
        <dbReference type="SAM" id="Phobius"/>
    </source>
</evidence>
<evidence type="ECO:0000259" key="3">
    <source>
        <dbReference type="Pfam" id="PF14341"/>
    </source>
</evidence>
<keyword evidence="1" id="KW-0812">Transmembrane</keyword>
<comment type="caution">
    <text evidence="4">The sequence shown here is derived from an EMBL/GenBank/DDBJ whole genome shotgun (WGS) entry which is preliminary data.</text>
</comment>
<sequence length="163" mass="17854">MTRQHIHLNPARSQQGATLMVVLIFLMVLSMLGVAAVQNNIFQEKMSGNTRDRELAFEAAEAAVRDASANIISLRAGPWTGGGGLSTYDANNANDSTYWNTSSNWSSYRNPSATVAKVATQPQYRIEKKPNIGTVEYYRVTARGFGADSTTIVIIQAEFTYTP</sequence>
<dbReference type="Pfam" id="PF13681">
    <property type="entry name" value="PilX"/>
    <property type="match status" value="1"/>
</dbReference>
<dbReference type="RefSeq" id="WP_275711649.1">
    <property type="nucleotide sequence ID" value="NZ_JAKLTN010000002.1"/>
</dbReference>
<keyword evidence="5" id="KW-1185">Reference proteome</keyword>